<feature type="signal peptide" evidence="1">
    <location>
        <begin position="1"/>
        <end position="25"/>
    </location>
</feature>
<feature type="chain" id="PRO_5046082069" description="SCP domain-containing protein" evidence="1">
    <location>
        <begin position="26"/>
        <end position="152"/>
    </location>
</feature>
<dbReference type="Proteomes" id="UP001457197">
    <property type="component" value="Unassembled WGS sequence"/>
</dbReference>
<keyword evidence="3" id="KW-1185">Reference proteome</keyword>
<dbReference type="EMBL" id="JBBMEO010000029">
    <property type="protein sequence ID" value="MEQ2362914.1"/>
    <property type="molecule type" value="Genomic_DNA"/>
</dbReference>
<reference evidence="2 3" key="1">
    <citation type="submission" date="2024-03" db="EMBL/GenBank/DDBJ databases">
        <title>Human intestinal bacterial collection.</title>
        <authorList>
            <person name="Pauvert C."/>
            <person name="Hitch T.C.A."/>
            <person name="Clavel T."/>
        </authorList>
    </citation>
    <scope>NUCLEOTIDE SEQUENCE [LARGE SCALE GENOMIC DNA]</scope>
    <source>
        <strain evidence="2 3">CLA-AA-H175</strain>
    </source>
</reference>
<sequence>MKCIKKLVALTLAAVLVLAMLTACGGTDPEAHVLEVHVLEVLNQLRTETYNQSALTRSSEADTNAQNAAAVLKNYYEGSATKDELWNSTMQMQQTLAEGCTYKGQMIFRDPDSVTKESFDNYKSTVSRIDSQYVGAATFSACGWTYTIVVVY</sequence>
<evidence type="ECO:0008006" key="4">
    <source>
        <dbReference type="Google" id="ProtNLM"/>
    </source>
</evidence>
<protein>
    <recommendedName>
        <fullName evidence="4">SCP domain-containing protein</fullName>
    </recommendedName>
</protein>
<organism evidence="2 3">
    <name type="scientific">Faecalibacterium tardum</name>
    <dbReference type="NCBI Taxonomy" id="3133156"/>
    <lineage>
        <taxon>Bacteria</taxon>
        <taxon>Bacillati</taxon>
        <taxon>Bacillota</taxon>
        <taxon>Clostridia</taxon>
        <taxon>Eubacteriales</taxon>
        <taxon>Oscillospiraceae</taxon>
        <taxon>Faecalibacterium</taxon>
    </lineage>
</organism>
<evidence type="ECO:0000313" key="3">
    <source>
        <dbReference type="Proteomes" id="UP001457197"/>
    </source>
</evidence>
<evidence type="ECO:0000313" key="2">
    <source>
        <dbReference type="EMBL" id="MEQ2362914.1"/>
    </source>
</evidence>
<accession>A0ABV1AXH4</accession>
<dbReference type="RefSeq" id="WP_349152756.1">
    <property type="nucleotide sequence ID" value="NZ_JBBMEO010000029.1"/>
</dbReference>
<dbReference type="PROSITE" id="PS51257">
    <property type="entry name" value="PROKAR_LIPOPROTEIN"/>
    <property type="match status" value="1"/>
</dbReference>
<name>A0ABV1AXH4_9FIRM</name>
<comment type="caution">
    <text evidence="2">The sequence shown here is derived from an EMBL/GenBank/DDBJ whole genome shotgun (WGS) entry which is preliminary data.</text>
</comment>
<evidence type="ECO:0000256" key="1">
    <source>
        <dbReference type="SAM" id="SignalP"/>
    </source>
</evidence>
<proteinExistence type="predicted"/>
<gene>
    <name evidence="2" type="ORF">WMO44_12335</name>
</gene>
<keyword evidence="1" id="KW-0732">Signal</keyword>